<evidence type="ECO:0000313" key="10">
    <source>
        <dbReference type="Proteomes" id="UP001139157"/>
    </source>
</evidence>
<dbReference type="PANTHER" id="PTHR30614">
    <property type="entry name" value="MEMBRANE COMPONENT OF AMINO ACID ABC TRANSPORTER"/>
    <property type="match status" value="1"/>
</dbReference>
<reference evidence="9" key="1">
    <citation type="submission" date="2022-06" db="EMBL/GenBank/DDBJ databases">
        <title>Novel species in genus nocardia.</title>
        <authorList>
            <person name="Li F."/>
        </authorList>
    </citation>
    <scope>NUCLEOTIDE SEQUENCE</scope>
    <source>
        <strain evidence="9">CDC141</strain>
    </source>
</reference>
<proteinExistence type="inferred from homology"/>
<dbReference type="Gene3D" id="1.10.3720.10">
    <property type="entry name" value="MetI-like"/>
    <property type="match status" value="1"/>
</dbReference>
<keyword evidence="6 7" id="KW-0472">Membrane</keyword>
<accession>A0A9X2E5S7</accession>
<evidence type="ECO:0000256" key="1">
    <source>
        <dbReference type="ARBA" id="ARBA00004651"/>
    </source>
</evidence>
<evidence type="ECO:0000256" key="3">
    <source>
        <dbReference type="ARBA" id="ARBA00022475"/>
    </source>
</evidence>
<evidence type="ECO:0000256" key="7">
    <source>
        <dbReference type="RuleBase" id="RU363032"/>
    </source>
</evidence>
<dbReference type="InterPro" id="IPR000515">
    <property type="entry name" value="MetI-like"/>
</dbReference>
<evidence type="ECO:0000256" key="2">
    <source>
        <dbReference type="ARBA" id="ARBA00022448"/>
    </source>
</evidence>
<dbReference type="GO" id="GO:0043190">
    <property type="term" value="C:ATP-binding cassette (ABC) transporter complex"/>
    <property type="evidence" value="ECO:0007669"/>
    <property type="project" value="InterPro"/>
</dbReference>
<comment type="caution">
    <text evidence="9">The sequence shown here is derived from an EMBL/GenBank/DDBJ whole genome shotgun (WGS) entry which is preliminary data.</text>
</comment>
<name>A0A9X2E5S7_9NOCA</name>
<feature type="transmembrane region" description="Helical" evidence="7">
    <location>
        <begin position="141"/>
        <end position="161"/>
    </location>
</feature>
<evidence type="ECO:0000256" key="6">
    <source>
        <dbReference type="ARBA" id="ARBA00023136"/>
    </source>
</evidence>
<keyword evidence="3" id="KW-1003">Cell membrane</keyword>
<dbReference type="Pfam" id="PF00528">
    <property type="entry name" value="BPD_transp_1"/>
    <property type="match status" value="1"/>
</dbReference>
<evidence type="ECO:0000313" key="9">
    <source>
        <dbReference type="EMBL" id="MCM6774185.1"/>
    </source>
</evidence>
<gene>
    <name evidence="9" type="ORF">NDR86_11945</name>
</gene>
<comment type="subcellular location">
    <subcellularLocation>
        <location evidence="1 7">Cell membrane</location>
        <topology evidence="1 7">Multi-pass membrane protein</topology>
    </subcellularLocation>
</comment>
<keyword evidence="10" id="KW-1185">Reference proteome</keyword>
<sequence length="297" mass="32277">MSTEPSVLYDAPGPKARVRHNVYSVVVAVLAAAALWFVYRGFESKGQLTAEKWKPFLDSEVWQTYLLPGLQGTIQAAVLSIVFALVLGMIFGVARLSDHRSVRVVAGVIVEFARAIPVLVMMIFLFQLFAQESLFPSDQLALAAVVIALTIYNGSVIAEIVRSGIRALPKGQTEAATALGMRKGQLMRIILLPQAITAMLPAIVSQMVVALKDSALGYQITYQEIVRQGQQLGAAQGNSVPALIVIAAIMIALNWMLTRFATWLERRLRSRRRGRTVITADTALTDAAPGMDLTGAR</sequence>
<dbReference type="GO" id="GO:0022857">
    <property type="term" value="F:transmembrane transporter activity"/>
    <property type="evidence" value="ECO:0007669"/>
    <property type="project" value="InterPro"/>
</dbReference>
<dbReference type="SUPFAM" id="SSF161098">
    <property type="entry name" value="MetI-like"/>
    <property type="match status" value="1"/>
</dbReference>
<keyword evidence="5 7" id="KW-1133">Transmembrane helix</keyword>
<keyword evidence="2 7" id="KW-0813">Transport</keyword>
<comment type="similarity">
    <text evidence="7">Belongs to the binding-protein-dependent transport system permease family.</text>
</comment>
<dbReference type="NCBIfam" id="TIGR01726">
    <property type="entry name" value="HEQRo_perm_3TM"/>
    <property type="match status" value="1"/>
</dbReference>
<evidence type="ECO:0000256" key="4">
    <source>
        <dbReference type="ARBA" id="ARBA00022692"/>
    </source>
</evidence>
<feature type="transmembrane region" description="Helical" evidence="7">
    <location>
        <begin position="189"/>
        <end position="209"/>
    </location>
</feature>
<dbReference type="InterPro" id="IPR010065">
    <property type="entry name" value="AA_ABC_transptr_permease_3TM"/>
</dbReference>
<feature type="transmembrane region" description="Helical" evidence="7">
    <location>
        <begin position="105"/>
        <end position="129"/>
    </location>
</feature>
<dbReference type="InterPro" id="IPR043429">
    <property type="entry name" value="ArtM/GltK/GlnP/TcyL/YhdX-like"/>
</dbReference>
<dbReference type="PANTHER" id="PTHR30614:SF21">
    <property type="entry name" value="AMINO ACID ABC TRANSPORTER PERMEASE"/>
    <property type="match status" value="1"/>
</dbReference>
<dbReference type="PROSITE" id="PS50928">
    <property type="entry name" value="ABC_TM1"/>
    <property type="match status" value="1"/>
</dbReference>
<keyword evidence="4 7" id="KW-0812">Transmembrane</keyword>
<evidence type="ECO:0000259" key="8">
    <source>
        <dbReference type="PROSITE" id="PS50928"/>
    </source>
</evidence>
<dbReference type="EMBL" id="JAMRXG010000004">
    <property type="protein sequence ID" value="MCM6774185.1"/>
    <property type="molecule type" value="Genomic_DNA"/>
</dbReference>
<dbReference type="GO" id="GO:0006865">
    <property type="term" value="P:amino acid transport"/>
    <property type="evidence" value="ECO:0007669"/>
    <property type="project" value="TreeGrafter"/>
</dbReference>
<protein>
    <submittedName>
        <fullName evidence="9">Amino acid ABC transporter permease</fullName>
    </submittedName>
</protein>
<dbReference type="CDD" id="cd06261">
    <property type="entry name" value="TM_PBP2"/>
    <property type="match status" value="1"/>
</dbReference>
<dbReference type="RefSeq" id="WP_251911659.1">
    <property type="nucleotide sequence ID" value="NZ_JAMRXG010000004.1"/>
</dbReference>
<organism evidence="9 10">
    <name type="scientific">Nocardia pulmonis</name>
    <dbReference type="NCBI Taxonomy" id="2951408"/>
    <lineage>
        <taxon>Bacteria</taxon>
        <taxon>Bacillati</taxon>
        <taxon>Actinomycetota</taxon>
        <taxon>Actinomycetes</taxon>
        <taxon>Mycobacteriales</taxon>
        <taxon>Nocardiaceae</taxon>
        <taxon>Nocardia</taxon>
    </lineage>
</organism>
<evidence type="ECO:0000256" key="5">
    <source>
        <dbReference type="ARBA" id="ARBA00022989"/>
    </source>
</evidence>
<feature type="transmembrane region" description="Helical" evidence="7">
    <location>
        <begin position="74"/>
        <end position="93"/>
    </location>
</feature>
<feature type="transmembrane region" description="Helical" evidence="7">
    <location>
        <begin position="242"/>
        <end position="264"/>
    </location>
</feature>
<feature type="transmembrane region" description="Helical" evidence="7">
    <location>
        <begin position="21"/>
        <end position="39"/>
    </location>
</feature>
<dbReference type="InterPro" id="IPR035906">
    <property type="entry name" value="MetI-like_sf"/>
</dbReference>
<dbReference type="Proteomes" id="UP001139157">
    <property type="component" value="Unassembled WGS sequence"/>
</dbReference>
<dbReference type="AlphaFoldDB" id="A0A9X2E5S7"/>
<feature type="domain" description="ABC transmembrane type-1" evidence="8">
    <location>
        <begin position="70"/>
        <end position="261"/>
    </location>
</feature>